<dbReference type="InterPro" id="IPR010998">
    <property type="entry name" value="Integrase_recombinase_N"/>
</dbReference>
<keyword evidence="3" id="KW-0229">DNA integration</keyword>
<dbReference type="PANTHER" id="PTHR30349">
    <property type="entry name" value="PHAGE INTEGRASE-RELATED"/>
    <property type="match status" value="1"/>
</dbReference>
<dbReference type="GO" id="GO:0006310">
    <property type="term" value="P:DNA recombination"/>
    <property type="evidence" value="ECO:0007669"/>
    <property type="project" value="UniProtKB-KW"/>
</dbReference>
<feature type="domain" description="Tyr recombinase" evidence="7">
    <location>
        <begin position="126"/>
        <end position="319"/>
    </location>
</feature>
<dbReference type="SUPFAM" id="SSF56349">
    <property type="entry name" value="DNA breaking-rejoining enzymes"/>
    <property type="match status" value="1"/>
</dbReference>
<comment type="similarity">
    <text evidence="2">Belongs to the 'phage' integrase family.</text>
</comment>
<feature type="domain" description="Core-binding (CB)" evidence="8">
    <location>
        <begin position="9"/>
        <end position="102"/>
    </location>
</feature>
<dbReference type="InterPro" id="IPR002104">
    <property type="entry name" value="Integrase_catalytic"/>
</dbReference>
<dbReference type="RefSeq" id="WP_148134787.1">
    <property type="nucleotide sequence ID" value="NZ_CP017634.1"/>
</dbReference>
<evidence type="ECO:0000259" key="7">
    <source>
        <dbReference type="PROSITE" id="PS51898"/>
    </source>
</evidence>
<dbReference type="AlphaFoldDB" id="A0A3G1KSX6"/>
<dbReference type="GO" id="GO:0003677">
    <property type="term" value="F:DNA binding"/>
    <property type="evidence" value="ECO:0007669"/>
    <property type="project" value="UniProtKB-UniRule"/>
</dbReference>
<dbReference type="InterPro" id="IPR050090">
    <property type="entry name" value="Tyrosine_recombinase_XerCD"/>
</dbReference>
<comment type="function">
    <text evidence="1">Site-specific tyrosine recombinase, which acts by catalyzing the cutting and rejoining of the recombining DNA molecules.</text>
</comment>
<evidence type="ECO:0000256" key="3">
    <source>
        <dbReference type="ARBA" id="ARBA00022908"/>
    </source>
</evidence>
<dbReference type="InterPro" id="IPR044068">
    <property type="entry name" value="CB"/>
</dbReference>
<dbReference type="Pfam" id="PF02899">
    <property type="entry name" value="Phage_int_SAM_1"/>
    <property type="match status" value="1"/>
</dbReference>
<evidence type="ECO:0000313" key="9">
    <source>
        <dbReference type="EMBL" id="ATW25527.1"/>
    </source>
</evidence>
<evidence type="ECO:0000313" key="10">
    <source>
        <dbReference type="Proteomes" id="UP000323521"/>
    </source>
</evidence>
<dbReference type="EMBL" id="CP017634">
    <property type="protein sequence ID" value="ATW25527.1"/>
    <property type="molecule type" value="Genomic_DNA"/>
</dbReference>
<dbReference type="GO" id="GO:0015074">
    <property type="term" value="P:DNA integration"/>
    <property type="evidence" value="ECO:0007669"/>
    <property type="project" value="UniProtKB-KW"/>
</dbReference>
<dbReference type="Proteomes" id="UP000323521">
    <property type="component" value="Chromosome"/>
</dbReference>
<dbReference type="Gene3D" id="1.10.150.130">
    <property type="match status" value="1"/>
</dbReference>
<dbReference type="Pfam" id="PF00589">
    <property type="entry name" value="Phage_integrase"/>
    <property type="match status" value="1"/>
</dbReference>
<evidence type="ECO:0000256" key="6">
    <source>
        <dbReference type="PROSITE-ProRule" id="PRU01248"/>
    </source>
</evidence>
<dbReference type="InterPro" id="IPR004107">
    <property type="entry name" value="Integrase_SAM-like_N"/>
</dbReference>
<proteinExistence type="inferred from homology"/>
<protein>
    <recommendedName>
        <fullName evidence="11">Tyrosine-type recombinase/integrase</fullName>
    </recommendedName>
</protein>
<dbReference type="PANTHER" id="PTHR30349:SF41">
    <property type="entry name" value="INTEGRASE_RECOMBINASE PROTEIN MJ0367-RELATED"/>
    <property type="match status" value="1"/>
</dbReference>
<evidence type="ECO:0008006" key="11">
    <source>
        <dbReference type="Google" id="ProtNLM"/>
    </source>
</evidence>
<keyword evidence="4 6" id="KW-0238">DNA-binding</keyword>
<sequence>MKNRTEDSAFFWSIAAEFLNNYLPDVRRASGNTVESYRNCLNRYVDYLESEKGAKRKNISFKMLDRENIKGYMSWMHKTAQLAPKTCNLRLTALHSLLEYASQECTDITPVCISSGTIKGVRLTQAPIEFFEREAMSALMATPDIRKKLERRNQMLLVFLYDTAARVSEALNVRLCDLHIDASIPHVTFFGKGRKYRNVPLMDSTMAHLRRYLREFHRYERESTGAPLFYAMTHGEAHRLSIDTPEKMIKRYAKELSDTCLSMPGNVHCHMIRKTRAMHLYQEGVPLPHIQQLLGHEVLSTTSGFYAFATLEALSKSLEKANPSDMSKLWKDKEYSERLYRL</sequence>
<name>A0A3G1KSX6_FORW1</name>
<dbReference type="Gene3D" id="1.10.443.10">
    <property type="entry name" value="Intergrase catalytic core"/>
    <property type="match status" value="1"/>
</dbReference>
<gene>
    <name evidence="9" type="ORF">DCMF_12800</name>
</gene>
<evidence type="ECO:0000259" key="8">
    <source>
        <dbReference type="PROSITE" id="PS51900"/>
    </source>
</evidence>
<keyword evidence="5" id="KW-0233">DNA recombination</keyword>
<evidence type="ECO:0000256" key="2">
    <source>
        <dbReference type="ARBA" id="ARBA00008857"/>
    </source>
</evidence>
<dbReference type="InterPro" id="IPR013762">
    <property type="entry name" value="Integrase-like_cat_sf"/>
</dbReference>
<evidence type="ECO:0000256" key="5">
    <source>
        <dbReference type="ARBA" id="ARBA00023172"/>
    </source>
</evidence>
<evidence type="ECO:0000256" key="4">
    <source>
        <dbReference type="ARBA" id="ARBA00023125"/>
    </source>
</evidence>
<dbReference type="PROSITE" id="PS51898">
    <property type="entry name" value="TYR_RECOMBINASE"/>
    <property type="match status" value="1"/>
</dbReference>
<dbReference type="InterPro" id="IPR011010">
    <property type="entry name" value="DNA_brk_join_enz"/>
</dbReference>
<reference evidence="9 10" key="1">
    <citation type="submission" date="2016-10" db="EMBL/GenBank/DDBJ databases">
        <title>Complete Genome Sequence of Peptococcaceae strain DCMF.</title>
        <authorList>
            <person name="Edwards R.J."/>
            <person name="Holland S.I."/>
            <person name="Deshpande N.P."/>
            <person name="Wong Y.K."/>
            <person name="Ertan H."/>
            <person name="Manefield M."/>
            <person name="Russell T.L."/>
            <person name="Lee M.J."/>
        </authorList>
    </citation>
    <scope>NUCLEOTIDE SEQUENCE [LARGE SCALE GENOMIC DNA]</scope>
    <source>
        <strain evidence="9 10">DCMF</strain>
    </source>
</reference>
<dbReference type="KEGG" id="fwa:DCMF_12800"/>
<evidence type="ECO:0000256" key="1">
    <source>
        <dbReference type="ARBA" id="ARBA00003283"/>
    </source>
</evidence>
<dbReference type="PROSITE" id="PS51900">
    <property type="entry name" value="CB"/>
    <property type="match status" value="1"/>
</dbReference>
<organism evidence="9 10">
    <name type="scientific">Formimonas warabiya</name>
    <dbReference type="NCBI Taxonomy" id="1761012"/>
    <lineage>
        <taxon>Bacteria</taxon>
        <taxon>Bacillati</taxon>
        <taxon>Bacillota</taxon>
        <taxon>Clostridia</taxon>
        <taxon>Eubacteriales</taxon>
        <taxon>Peptococcaceae</taxon>
        <taxon>Candidatus Formimonas</taxon>
    </lineage>
</organism>
<accession>A0A3G1KSX6</accession>
<dbReference type="OrthoDB" id="9771888at2"/>
<keyword evidence="10" id="KW-1185">Reference proteome</keyword>